<evidence type="ECO:0000256" key="6">
    <source>
        <dbReference type="SAM" id="Phobius"/>
    </source>
</evidence>
<keyword evidence="8" id="KW-1185">Reference proteome</keyword>
<comment type="subcellular location">
    <subcellularLocation>
        <location evidence="1">Membrane</location>
        <topology evidence="1">Multi-pass membrane protein</topology>
    </subcellularLocation>
</comment>
<reference evidence="8" key="1">
    <citation type="journal article" date="2017" name="Nat. Microbiol.">
        <title>Global analysis of biosynthetic gene clusters reveals vast potential of secondary metabolite production in Penicillium species.</title>
        <authorList>
            <person name="Nielsen J.C."/>
            <person name="Grijseels S."/>
            <person name="Prigent S."/>
            <person name="Ji B."/>
            <person name="Dainat J."/>
            <person name="Nielsen K.F."/>
            <person name="Frisvad J.C."/>
            <person name="Workman M."/>
            <person name="Nielsen J."/>
        </authorList>
    </citation>
    <scope>NUCLEOTIDE SEQUENCE [LARGE SCALE GENOMIC DNA]</scope>
    <source>
        <strain evidence="8">IBT 31811</strain>
    </source>
</reference>
<dbReference type="Gene3D" id="1.20.1250.20">
    <property type="entry name" value="MFS general substrate transporter like domains"/>
    <property type="match status" value="1"/>
</dbReference>
<dbReference type="SUPFAM" id="SSF103473">
    <property type="entry name" value="MFS general substrate transporter"/>
    <property type="match status" value="1"/>
</dbReference>
<sequence>MTILGALAISYCYPSLISGMGYASTTAQYMTAPLYLVSLVIAIPVCYFADRHPDQRGLLLVTNLIVGMIFFALTVAIRNNTARCIFLCFINVTIWTRNALALSFATTALASVNREVRAIILAWMNGVAALAQLYGSALFPAADSPG</sequence>
<evidence type="ECO:0000313" key="8">
    <source>
        <dbReference type="Proteomes" id="UP000191672"/>
    </source>
</evidence>
<proteinExistence type="predicted"/>
<dbReference type="GO" id="GO:0022857">
    <property type="term" value="F:transmembrane transporter activity"/>
    <property type="evidence" value="ECO:0007669"/>
    <property type="project" value="TreeGrafter"/>
</dbReference>
<dbReference type="AlphaFoldDB" id="A0A1V6QC94"/>
<evidence type="ECO:0000256" key="1">
    <source>
        <dbReference type="ARBA" id="ARBA00004141"/>
    </source>
</evidence>
<evidence type="ECO:0000256" key="5">
    <source>
        <dbReference type="ARBA" id="ARBA00023136"/>
    </source>
</evidence>
<feature type="transmembrane region" description="Helical" evidence="6">
    <location>
        <begin position="57"/>
        <end position="77"/>
    </location>
</feature>
<feature type="transmembrane region" description="Helical" evidence="6">
    <location>
        <begin position="119"/>
        <end position="142"/>
    </location>
</feature>
<evidence type="ECO:0000256" key="4">
    <source>
        <dbReference type="ARBA" id="ARBA00022989"/>
    </source>
</evidence>
<dbReference type="PANTHER" id="PTHR43791:SF38">
    <property type="entry name" value="MAJOR FACILITATOR SUPERFAMILY (MFS) PROFILE DOMAIN-CONTAINING PROTEIN"/>
    <property type="match status" value="1"/>
</dbReference>
<evidence type="ECO:0000256" key="3">
    <source>
        <dbReference type="ARBA" id="ARBA00022692"/>
    </source>
</evidence>
<evidence type="ECO:0008006" key="9">
    <source>
        <dbReference type="Google" id="ProtNLM"/>
    </source>
</evidence>
<dbReference type="PANTHER" id="PTHR43791">
    <property type="entry name" value="PERMEASE-RELATED"/>
    <property type="match status" value="1"/>
</dbReference>
<feature type="transmembrane region" description="Helical" evidence="6">
    <location>
        <begin position="30"/>
        <end position="50"/>
    </location>
</feature>
<name>A0A1V6QC94_9EURO</name>
<keyword evidence="4 6" id="KW-1133">Transmembrane helix</keyword>
<comment type="caution">
    <text evidence="7">The sequence shown here is derived from an EMBL/GenBank/DDBJ whole genome shotgun (WGS) entry which is preliminary data.</text>
</comment>
<dbReference type="InterPro" id="IPR036259">
    <property type="entry name" value="MFS_trans_sf"/>
</dbReference>
<evidence type="ECO:0000313" key="7">
    <source>
        <dbReference type="EMBL" id="OQD86486.1"/>
    </source>
</evidence>
<accession>A0A1V6QC94</accession>
<keyword evidence="2" id="KW-0813">Transport</keyword>
<dbReference type="EMBL" id="MDYN01000007">
    <property type="protein sequence ID" value="OQD86486.1"/>
    <property type="molecule type" value="Genomic_DNA"/>
</dbReference>
<dbReference type="GO" id="GO:0016020">
    <property type="term" value="C:membrane"/>
    <property type="evidence" value="ECO:0007669"/>
    <property type="project" value="UniProtKB-SubCell"/>
</dbReference>
<keyword evidence="3 6" id="KW-0812">Transmembrane</keyword>
<keyword evidence="5 6" id="KW-0472">Membrane</keyword>
<dbReference type="Proteomes" id="UP000191672">
    <property type="component" value="Unassembled WGS sequence"/>
</dbReference>
<feature type="transmembrane region" description="Helical" evidence="6">
    <location>
        <begin position="89"/>
        <end position="112"/>
    </location>
</feature>
<gene>
    <name evidence="7" type="ORF">PENANT_c007G01829</name>
</gene>
<organism evidence="7 8">
    <name type="scientific">Penicillium antarcticum</name>
    <dbReference type="NCBI Taxonomy" id="416450"/>
    <lineage>
        <taxon>Eukaryota</taxon>
        <taxon>Fungi</taxon>
        <taxon>Dikarya</taxon>
        <taxon>Ascomycota</taxon>
        <taxon>Pezizomycotina</taxon>
        <taxon>Eurotiomycetes</taxon>
        <taxon>Eurotiomycetidae</taxon>
        <taxon>Eurotiales</taxon>
        <taxon>Aspergillaceae</taxon>
        <taxon>Penicillium</taxon>
    </lineage>
</organism>
<dbReference type="STRING" id="416450.A0A1V6QC94"/>
<protein>
    <recommendedName>
        <fullName evidence="9">Major facilitator superfamily (MFS) profile domain-containing protein</fullName>
    </recommendedName>
</protein>
<evidence type="ECO:0000256" key="2">
    <source>
        <dbReference type="ARBA" id="ARBA00022448"/>
    </source>
</evidence>